<proteinExistence type="predicted"/>
<dbReference type="Proteomes" id="UP000176593">
    <property type="component" value="Unassembled WGS sequence"/>
</dbReference>
<sequence>MLKTKQKIAKRSSEALITIPLSAVRFISGYPKEKKILCEITTKELKRLNKPQTFDEMLNEARLDYALGNYKTVTNAKDLITSLRA</sequence>
<protein>
    <submittedName>
        <fullName evidence="1">Uncharacterized protein</fullName>
    </submittedName>
</protein>
<name>A0A1F7V980_9BACT</name>
<dbReference type="EMBL" id="MGEQ01000003">
    <property type="protein sequence ID" value="OGL87092.1"/>
    <property type="molecule type" value="Genomic_DNA"/>
</dbReference>
<organism evidence="1 2">
    <name type="scientific">Candidatus Uhrbacteria bacterium RIFCSPLOWO2_02_FULL_48_18</name>
    <dbReference type="NCBI Taxonomy" id="1802408"/>
    <lineage>
        <taxon>Bacteria</taxon>
        <taxon>Candidatus Uhriibacteriota</taxon>
    </lineage>
</organism>
<evidence type="ECO:0000313" key="1">
    <source>
        <dbReference type="EMBL" id="OGL87092.1"/>
    </source>
</evidence>
<reference evidence="1 2" key="1">
    <citation type="journal article" date="2016" name="Nat. Commun.">
        <title>Thousands of microbial genomes shed light on interconnected biogeochemical processes in an aquifer system.</title>
        <authorList>
            <person name="Anantharaman K."/>
            <person name="Brown C.T."/>
            <person name="Hug L.A."/>
            <person name="Sharon I."/>
            <person name="Castelle C.J."/>
            <person name="Probst A.J."/>
            <person name="Thomas B.C."/>
            <person name="Singh A."/>
            <person name="Wilkins M.J."/>
            <person name="Karaoz U."/>
            <person name="Brodie E.L."/>
            <person name="Williams K.H."/>
            <person name="Hubbard S.S."/>
            <person name="Banfield J.F."/>
        </authorList>
    </citation>
    <scope>NUCLEOTIDE SEQUENCE [LARGE SCALE GENOMIC DNA]</scope>
</reference>
<evidence type="ECO:0000313" key="2">
    <source>
        <dbReference type="Proteomes" id="UP000176593"/>
    </source>
</evidence>
<accession>A0A1F7V980</accession>
<comment type="caution">
    <text evidence="1">The sequence shown here is derived from an EMBL/GenBank/DDBJ whole genome shotgun (WGS) entry which is preliminary data.</text>
</comment>
<gene>
    <name evidence="1" type="ORF">A3I41_04080</name>
</gene>
<dbReference type="AlphaFoldDB" id="A0A1F7V980"/>